<dbReference type="EMBL" id="JACDUO010000002">
    <property type="protein sequence ID" value="MBA2864617.1"/>
    <property type="molecule type" value="Genomic_DNA"/>
</dbReference>
<dbReference type="NCBIfam" id="TIGR02124">
    <property type="entry name" value="hypE"/>
    <property type="match status" value="1"/>
</dbReference>
<feature type="domain" description="PurM-like C-terminal" evidence="3">
    <location>
        <begin position="162"/>
        <end position="312"/>
    </location>
</feature>
<name>A0A2L1CA13_METMI</name>
<evidence type="ECO:0000313" key="6">
    <source>
        <dbReference type="EMBL" id="MBB6497467.1"/>
    </source>
</evidence>
<dbReference type="GeneID" id="36101874"/>
<dbReference type="AlphaFoldDB" id="A0A2L1CA13"/>
<comment type="similarity">
    <text evidence="1">Belongs to the HypE family.</text>
</comment>
<dbReference type="Gene3D" id="3.30.1330.10">
    <property type="entry name" value="PurM-like, N-terminal domain"/>
    <property type="match status" value="1"/>
</dbReference>
<accession>A0A2L1CA13</accession>
<dbReference type="SUPFAM" id="SSF56042">
    <property type="entry name" value="PurM C-terminal domain-like"/>
    <property type="match status" value="1"/>
</dbReference>
<reference evidence="5 8" key="3">
    <citation type="submission" date="2020-07" db="EMBL/GenBank/DDBJ databases">
        <title>Genomic Encyclopedia of Type Strains, Phase IV (KMG-V): Genome sequencing to study the core and pangenomes of soil and plant-associated prokaryotes.</title>
        <authorList>
            <person name="Whitman W."/>
        </authorList>
    </citation>
    <scope>NUCLEOTIDE SEQUENCE [LARGE SCALE GENOMIC DNA]</scope>
    <source>
        <strain evidence="5 8">C13</strain>
        <strain evidence="6 9">D1</strain>
    </source>
</reference>
<protein>
    <submittedName>
        <fullName evidence="5">Hydrogenase expression/formation protein HypE</fullName>
    </submittedName>
    <submittedName>
        <fullName evidence="4">Hydrogenase isoenzymes formation protein HypE</fullName>
    </submittedName>
</protein>
<evidence type="ECO:0000313" key="9">
    <source>
        <dbReference type="Proteomes" id="UP000590564"/>
    </source>
</evidence>
<evidence type="ECO:0000256" key="1">
    <source>
        <dbReference type="ARBA" id="ARBA00006243"/>
    </source>
</evidence>
<proteinExistence type="inferred from homology"/>
<dbReference type="EMBL" id="JACHED010000003">
    <property type="protein sequence ID" value="MBB6497467.1"/>
    <property type="molecule type" value="Genomic_DNA"/>
</dbReference>
<evidence type="ECO:0000313" key="4">
    <source>
        <dbReference type="EMBL" id="AVB76195.1"/>
    </source>
</evidence>
<dbReference type="GO" id="GO:0051604">
    <property type="term" value="P:protein maturation"/>
    <property type="evidence" value="ECO:0007669"/>
    <property type="project" value="TreeGrafter"/>
</dbReference>
<evidence type="ECO:0000313" key="8">
    <source>
        <dbReference type="Proteomes" id="UP000567099"/>
    </source>
</evidence>
<dbReference type="InterPro" id="IPR010918">
    <property type="entry name" value="PurM-like_C_dom"/>
</dbReference>
<dbReference type="InterPro" id="IPR016188">
    <property type="entry name" value="PurM-like_N"/>
</dbReference>
<dbReference type="PANTHER" id="PTHR30303">
    <property type="entry name" value="HYDROGENASE ISOENZYMES FORMATION PROTEIN HYPE"/>
    <property type="match status" value="1"/>
</dbReference>
<dbReference type="InterPro" id="IPR011854">
    <property type="entry name" value="HypE"/>
</dbReference>
<feature type="domain" description="PurM-like N-terminal" evidence="2">
    <location>
        <begin position="41"/>
        <end position="150"/>
    </location>
</feature>
<dbReference type="CDD" id="cd02197">
    <property type="entry name" value="HypE"/>
    <property type="match status" value="1"/>
</dbReference>
<organism evidence="4 7">
    <name type="scientific">Methanococcus maripaludis</name>
    <name type="common">Methanococcus deltae</name>
    <dbReference type="NCBI Taxonomy" id="39152"/>
    <lineage>
        <taxon>Archaea</taxon>
        <taxon>Methanobacteriati</taxon>
        <taxon>Methanobacteriota</taxon>
        <taxon>Methanomada group</taxon>
        <taxon>Methanococci</taxon>
        <taxon>Methanococcales</taxon>
        <taxon>Methanococcaceae</taxon>
        <taxon>Methanococcus</taxon>
    </lineage>
</organism>
<evidence type="ECO:0000259" key="3">
    <source>
        <dbReference type="Pfam" id="PF02769"/>
    </source>
</evidence>
<sequence length="334" mass="35161">MNITRMHGAGGTVMQKLIKETILGNLENTKIEGGIGLESLDDASTIPIGDKEIVFTVDGHTVHPIFFPGGDIGRISVCGTVNDLSVMGAKPVALSLSIVLPEGFDIEKLDKIMKSINEACKEAGVAIITGDTKVSNVDDIIISSAGIGIVDSGKAVRDCGMKEGDVIIVSGNIGEHGLTILLSREGFEFESELKSDVAPVNGLVQSVLNAGFEINGMKDPTRGGLADSLNEMAEKSDLGILIYEDKIPISDEVQAIGEALGIDPLTVANEGKVVMSVKAEDSEKILEILKAHPLGKNAKIIGNVTSEHKGVLMETIVGKRIVDTPMGDPIPRVC</sequence>
<dbReference type="PIRSF" id="PIRSF005644">
    <property type="entry name" value="Hdrgns_mtr_HypE"/>
    <property type="match status" value="1"/>
</dbReference>
<dbReference type="InterPro" id="IPR036921">
    <property type="entry name" value="PurM-like_N_sf"/>
</dbReference>
<dbReference type="PANTHER" id="PTHR30303:SF0">
    <property type="entry name" value="CARBAMOYL DEHYDRATASE HYPE"/>
    <property type="match status" value="1"/>
</dbReference>
<dbReference type="InterPro" id="IPR036676">
    <property type="entry name" value="PurM-like_C_sf"/>
</dbReference>
<dbReference type="Gene3D" id="3.90.650.10">
    <property type="entry name" value="PurM-like C-terminal domain"/>
    <property type="match status" value="1"/>
</dbReference>
<evidence type="ECO:0000313" key="5">
    <source>
        <dbReference type="EMBL" id="MBA2864617.1"/>
    </source>
</evidence>
<dbReference type="EMBL" id="CP026606">
    <property type="protein sequence ID" value="AVB76195.1"/>
    <property type="molecule type" value="Genomic_DNA"/>
</dbReference>
<evidence type="ECO:0000259" key="2">
    <source>
        <dbReference type="Pfam" id="PF00586"/>
    </source>
</evidence>
<dbReference type="KEGG" id="mmad:MMJJ_07840"/>
<dbReference type="Proteomes" id="UP000239462">
    <property type="component" value="Chromosome"/>
</dbReference>
<reference evidence="4" key="2">
    <citation type="submission" date="2018-02" db="EMBL/GenBank/DDBJ databases">
        <title>Complete genome sequence of the Methanococcus maripaludis type strain JJ (DSM 2067), a model for selenoprotein synthesis in Archaea.</title>
        <authorList>
            <person name="Poehlein A."/>
            <person name="Heym D."/>
            <person name="Quitzke V."/>
            <person name="Fersch J."/>
            <person name="Daniel R."/>
            <person name="Rother M."/>
        </authorList>
    </citation>
    <scope>NUCLEOTIDE SEQUENCE [LARGE SCALE GENOMIC DNA]</scope>
    <source>
        <strain evidence="4">DSM 2067</strain>
    </source>
</reference>
<dbReference type="SUPFAM" id="SSF55326">
    <property type="entry name" value="PurM N-terminal domain-like"/>
    <property type="match status" value="1"/>
</dbReference>
<dbReference type="Pfam" id="PF02769">
    <property type="entry name" value="AIRS_C"/>
    <property type="match status" value="1"/>
</dbReference>
<gene>
    <name evidence="4" type="primary">hypE</name>
    <name evidence="5" type="ORF">HNP94_001639</name>
    <name evidence="6" type="ORF">HNP96_001510</name>
    <name evidence="4" type="ORF">MMJJ_07840</name>
</gene>
<reference evidence="7" key="1">
    <citation type="journal article" date="2018" name="Genome Announc.">
        <title>Complete Genome Sequence of the Methanococcus maripaludis Type Strain JJ (DSM 2067), a Model for Selenoprotein Synthesis in Archaea.</title>
        <authorList>
            <person name="Poehlein A."/>
            <person name="Heym D."/>
            <person name="Quitzke V."/>
            <person name="Fersch J."/>
            <person name="Daniel R."/>
            <person name="Rother M."/>
        </authorList>
    </citation>
    <scope>NUCLEOTIDE SEQUENCE [LARGE SCALE GENOMIC DNA]</scope>
    <source>
        <strain evidence="7">DSM 2067</strain>
    </source>
</reference>
<dbReference type="RefSeq" id="WP_104837769.1">
    <property type="nucleotide sequence ID" value="NZ_CP026606.1"/>
</dbReference>
<dbReference type="Proteomes" id="UP000590564">
    <property type="component" value="Unassembled WGS sequence"/>
</dbReference>
<dbReference type="Pfam" id="PF00586">
    <property type="entry name" value="AIRS"/>
    <property type="match status" value="1"/>
</dbReference>
<dbReference type="Proteomes" id="UP000567099">
    <property type="component" value="Unassembled WGS sequence"/>
</dbReference>
<evidence type="ECO:0000313" key="7">
    <source>
        <dbReference type="Proteomes" id="UP000239462"/>
    </source>
</evidence>